<gene>
    <name evidence="3" type="ORF">SAMN04489720_1912</name>
</gene>
<proteinExistence type="predicted"/>
<feature type="transmembrane region" description="Helical" evidence="2">
    <location>
        <begin position="40"/>
        <end position="62"/>
    </location>
</feature>
<dbReference type="AlphaFoldDB" id="A0A1G8E705"/>
<evidence type="ECO:0000256" key="2">
    <source>
        <dbReference type="SAM" id="Phobius"/>
    </source>
</evidence>
<feature type="transmembrane region" description="Helical" evidence="2">
    <location>
        <begin position="261"/>
        <end position="284"/>
    </location>
</feature>
<feature type="transmembrane region" description="Helical" evidence="2">
    <location>
        <begin position="205"/>
        <end position="227"/>
    </location>
</feature>
<evidence type="ECO:0000256" key="1">
    <source>
        <dbReference type="SAM" id="MobiDB-lite"/>
    </source>
</evidence>
<feature type="transmembrane region" description="Helical" evidence="2">
    <location>
        <begin position="12"/>
        <end position="34"/>
    </location>
</feature>
<feature type="region of interest" description="Disordered" evidence="1">
    <location>
        <begin position="170"/>
        <end position="199"/>
    </location>
</feature>
<name>A0A1G8E705_9MICO</name>
<protein>
    <submittedName>
        <fullName evidence="3">Uncharacterized protein</fullName>
    </submittedName>
</protein>
<organism evidence="3 4">
    <name type="scientific">Agrococcus jejuensis</name>
    <dbReference type="NCBI Taxonomy" id="399736"/>
    <lineage>
        <taxon>Bacteria</taxon>
        <taxon>Bacillati</taxon>
        <taxon>Actinomycetota</taxon>
        <taxon>Actinomycetes</taxon>
        <taxon>Micrococcales</taxon>
        <taxon>Microbacteriaceae</taxon>
        <taxon>Agrococcus</taxon>
    </lineage>
</organism>
<evidence type="ECO:0000313" key="3">
    <source>
        <dbReference type="EMBL" id="SDH65661.1"/>
    </source>
</evidence>
<dbReference type="EMBL" id="LT629695">
    <property type="protein sequence ID" value="SDH65661.1"/>
    <property type="molecule type" value="Genomic_DNA"/>
</dbReference>
<keyword evidence="4" id="KW-1185">Reference proteome</keyword>
<keyword evidence="2" id="KW-0812">Transmembrane</keyword>
<accession>A0A1G8E705</accession>
<reference evidence="4" key="1">
    <citation type="submission" date="2016-10" db="EMBL/GenBank/DDBJ databases">
        <authorList>
            <person name="Varghese N."/>
            <person name="Submissions S."/>
        </authorList>
    </citation>
    <scope>NUCLEOTIDE SEQUENCE [LARGE SCALE GENOMIC DNA]</scope>
    <source>
        <strain evidence="4">DSM 22002</strain>
    </source>
</reference>
<keyword evidence="2" id="KW-1133">Transmembrane helix</keyword>
<feature type="compositionally biased region" description="Basic residues" evidence="1">
    <location>
        <begin position="189"/>
        <end position="198"/>
    </location>
</feature>
<keyword evidence="2" id="KW-0472">Membrane</keyword>
<dbReference type="Proteomes" id="UP000198822">
    <property type="component" value="Chromosome I"/>
</dbReference>
<evidence type="ECO:0000313" key="4">
    <source>
        <dbReference type="Proteomes" id="UP000198822"/>
    </source>
</evidence>
<sequence length="304" mass="33218">MLRRSRGIHMQLTSWWWWLVTCMLVAVVVVPTLLRPQDDLHWLFLAGCTYLAFLVVSNVIFARTGLVLEADRVIVHGRTRTYVLDRDDIERFGGRPADGGLWDWFVVPRGMWHPMASIHVFCKDGTTVVLRDILGDENACSRLAAVLNAWLQEPWDRGFLRRMEARAASGARGLRDGATPPERGLGTGRRGRPSKARLTRAERGGAIASGVGGLAGYVALGVAAAIASDPYDASFPPGRAGLVRRVGFVLVDPRADAELRVLGWVGALAAAAGFAFVLWCIVAVNRRRQADRAEAAARRADPSA</sequence>